<proteinExistence type="predicted"/>
<comment type="caution">
    <text evidence="1">The sequence shown here is derived from an EMBL/GenBank/DDBJ whole genome shotgun (WGS) entry which is preliminary data.</text>
</comment>
<dbReference type="GeneID" id="84319883"/>
<dbReference type="Proteomes" id="UP001558535">
    <property type="component" value="Unassembled WGS sequence"/>
</dbReference>
<accession>A0ABV3WCA3</accession>
<keyword evidence="2" id="KW-1185">Reference proteome</keyword>
<sequence>MNFSQFGTAFVLGIGLVAAAHAEGLCKSGEAAIFNCKLQKSISSLCRSSDARVLTYRNGIEGRLNLEISDGGGERRRVFHFSNIPYSGGGEVHIRFSRSGYTYFIYDKTVKSDDGTISSAGVVVYKSDKKISDLVCGNDASIREVAYHVITKEAYRAIGAR</sequence>
<protein>
    <submittedName>
        <fullName evidence="1">Uncharacterized protein</fullName>
    </submittedName>
</protein>
<name>A0ABV3WCA3_9BURK</name>
<dbReference type="RefSeq" id="WP_148281806.1">
    <property type="nucleotide sequence ID" value="NZ_CADILN010000003.1"/>
</dbReference>
<reference evidence="1 2" key="1">
    <citation type="submission" date="2024-07" db="EMBL/GenBank/DDBJ databases">
        <title>A survey of Mimosa microsymbionts across Brazilian biomes reveals a high diversity of Paraburkholderia nodulating endemic species, but also that Cupriavidus is common as a symbiont of widespread species.</title>
        <authorList>
            <person name="Rouws L."/>
            <person name="Barauna A."/>
            <person name="Beukes C."/>
            <person name="Rouws J.R.C."/>
            <person name="De Faria S.M."/>
            <person name="Gross E."/>
            <person name="Bueno Dos Reis Junior F."/>
            <person name="Simon M.F."/>
            <person name="Maluk M."/>
            <person name="Odee D.W."/>
            <person name="Kenicer G."/>
            <person name="Young J.P.W."/>
            <person name="Reis V.M."/>
            <person name="Zilli J."/>
            <person name="James E.K."/>
        </authorList>
    </citation>
    <scope>NUCLEOTIDE SEQUENCE [LARGE SCALE GENOMIC DNA]</scope>
    <source>
        <strain evidence="1 2">BR14375</strain>
    </source>
</reference>
<evidence type="ECO:0000313" key="1">
    <source>
        <dbReference type="EMBL" id="MEX3750838.1"/>
    </source>
</evidence>
<gene>
    <name evidence="1" type="ORF">AB3X84_12580</name>
</gene>
<organism evidence="1 2">
    <name type="scientific">Paraburkholderia phenoliruptrix</name>
    <dbReference type="NCBI Taxonomy" id="252970"/>
    <lineage>
        <taxon>Bacteria</taxon>
        <taxon>Pseudomonadati</taxon>
        <taxon>Pseudomonadota</taxon>
        <taxon>Betaproteobacteria</taxon>
        <taxon>Burkholderiales</taxon>
        <taxon>Burkholderiaceae</taxon>
        <taxon>Paraburkholderia</taxon>
    </lineage>
</organism>
<dbReference type="EMBL" id="JBFPKE010000003">
    <property type="protein sequence ID" value="MEX3750838.1"/>
    <property type="molecule type" value="Genomic_DNA"/>
</dbReference>
<evidence type="ECO:0000313" key="2">
    <source>
        <dbReference type="Proteomes" id="UP001558535"/>
    </source>
</evidence>